<dbReference type="PANTHER" id="PTHR48051">
    <property type="match status" value="1"/>
</dbReference>
<reference evidence="3 4" key="1">
    <citation type="submission" date="2024-03" db="EMBL/GenBank/DDBJ databases">
        <title>The Acrasis kona genome and developmental transcriptomes reveal deep origins of eukaryotic multicellular pathways.</title>
        <authorList>
            <person name="Sheikh S."/>
            <person name="Fu C.-J."/>
            <person name="Brown M.W."/>
            <person name="Baldauf S.L."/>
        </authorList>
    </citation>
    <scope>NUCLEOTIDE SEQUENCE [LARGE SCALE GENOMIC DNA]</scope>
    <source>
        <strain evidence="3 4">ATCC MYA-3509</strain>
    </source>
</reference>
<dbReference type="GO" id="GO:0005737">
    <property type="term" value="C:cytoplasm"/>
    <property type="evidence" value="ECO:0007669"/>
    <property type="project" value="TreeGrafter"/>
</dbReference>
<proteinExistence type="predicted"/>
<dbReference type="AlphaFoldDB" id="A0AAW2YLJ8"/>
<sequence>MGILSRRKQSVVKIPKEIVYDLSEETLTHLITKDLAKKWTYPIYVDLSPPQFLVSDVKALSILKADSVKEINLRANKITKIEDELQPFIKLKRLNLSQNELRSVELLSHIHLVHLDLSQNMLGPIPPDLSMCQSLEYLNLSYNSLRMHCSDDEKNSSGVNHTFARTIGKCTQLKELNMGYNQLEWNKADLTEIFNVLKNFKKLQSIYFLCNPFGTK</sequence>
<protein>
    <submittedName>
        <fullName evidence="3">Leucine rich repeat protein</fullName>
    </submittedName>
</protein>
<keyword evidence="4" id="KW-1185">Reference proteome</keyword>
<keyword evidence="1" id="KW-0433">Leucine-rich repeat</keyword>
<dbReference type="SUPFAM" id="SSF52047">
    <property type="entry name" value="RNI-like"/>
    <property type="match status" value="1"/>
</dbReference>
<evidence type="ECO:0000256" key="2">
    <source>
        <dbReference type="ARBA" id="ARBA00022737"/>
    </source>
</evidence>
<keyword evidence="2" id="KW-0677">Repeat</keyword>
<dbReference type="PANTHER" id="PTHR48051:SF1">
    <property type="entry name" value="RAS SUPPRESSOR PROTEIN 1"/>
    <property type="match status" value="1"/>
</dbReference>
<dbReference type="Gene3D" id="3.80.10.10">
    <property type="entry name" value="Ribonuclease Inhibitor"/>
    <property type="match status" value="1"/>
</dbReference>
<name>A0AAW2YLJ8_9EUKA</name>
<evidence type="ECO:0000256" key="1">
    <source>
        <dbReference type="ARBA" id="ARBA00022614"/>
    </source>
</evidence>
<accession>A0AAW2YLJ8</accession>
<organism evidence="3 4">
    <name type="scientific">Acrasis kona</name>
    <dbReference type="NCBI Taxonomy" id="1008807"/>
    <lineage>
        <taxon>Eukaryota</taxon>
        <taxon>Discoba</taxon>
        <taxon>Heterolobosea</taxon>
        <taxon>Tetramitia</taxon>
        <taxon>Eutetramitia</taxon>
        <taxon>Acrasidae</taxon>
        <taxon>Acrasis</taxon>
    </lineage>
</organism>
<comment type="caution">
    <text evidence="3">The sequence shown here is derived from an EMBL/GenBank/DDBJ whole genome shotgun (WGS) entry which is preliminary data.</text>
</comment>
<dbReference type="Proteomes" id="UP001431209">
    <property type="component" value="Unassembled WGS sequence"/>
</dbReference>
<dbReference type="Pfam" id="PF13855">
    <property type="entry name" value="LRR_8"/>
    <property type="match status" value="1"/>
</dbReference>
<evidence type="ECO:0000313" key="4">
    <source>
        <dbReference type="Proteomes" id="UP001431209"/>
    </source>
</evidence>
<feature type="non-terminal residue" evidence="3">
    <location>
        <position position="216"/>
    </location>
</feature>
<dbReference type="InterPro" id="IPR032675">
    <property type="entry name" value="LRR_dom_sf"/>
</dbReference>
<dbReference type="InterPro" id="IPR001611">
    <property type="entry name" value="Leu-rich_rpt"/>
</dbReference>
<evidence type="ECO:0000313" key="3">
    <source>
        <dbReference type="EMBL" id="KAL0478024.1"/>
    </source>
</evidence>
<gene>
    <name evidence="3" type="ORF">AKO1_005310</name>
</gene>
<dbReference type="InterPro" id="IPR050216">
    <property type="entry name" value="LRR_domain-containing"/>
</dbReference>
<dbReference type="Pfam" id="PF00560">
    <property type="entry name" value="LRR_1"/>
    <property type="match status" value="1"/>
</dbReference>
<dbReference type="EMBL" id="JAOPGA020000288">
    <property type="protein sequence ID" value="KAL0478024.1"/>
    <property type="molecule type" value="Genomic_DNA"/>
</dbReference>
<dbReference type="PROSITE" id="PS51450">
    <property type="entry name" value="LRR"/>
    <property type="match status" value="1"/>
</dbReference>